<accession>A0A2P2PJN8</accession>
<dbReference type="EMBL" id="GGEC01074397">
    <property type="protein sequence ID" value="MBX54881.1"/>
    <property type="molecule type" value="Transcribed_RNA"/>
</dbReference>
<evidence type="ECO:0000313" key="1">
    <source>
        <dbReference type="EMBL" id="MBX54881.1"/>
    </source>
</evidence>
<proteinExistence type="predicted"/>
<reference evidence="1" key="1">
    <citation type="submission" date="2018-02" db="EMBL/GenBank/DDBJ databases">
        <title>Rhizophora mucronata_Transcriptome.</title>
        <authorList>
            <person name="Meera S.P."/>
            <person name="Sreeshan A."/>
            <person name="Augustine A."/>
        </authorList>
    </citation>
    <scope>NUCLEOTIDE SEQUENCE</scope>
    <source>
        <tissue evidence="1">Leaf</tissue>
    </source>
</reference>
<protein>
    <submittedName>
        <fullName evidence="1">Uncharacterized protein</fullName>
    </submittedName>
</protein>
<sequence>MANNLLMFKLYKVMEMGKNNLTKESSIIPLT</sequence>
<name>A0A2P2PJN8_RHIMU</name>
<dbReference type="AlphaFoldDB" id="A0A2P2PJN8"/>
<organism evidence="1">
    <name type="scientific">Rhizophora mucronata</name>
    <name type="common">Asiatic mangrove</name>
    <dbReference type="NCBI Taxonomy" id="61149"/>
    <lineage>
        <taxon>Eukaryota</taxon>
        <taxon>Viridiplantae</taxon>
        <taxon>Streptophyta</taxon>
        <taxon>Embryophyta</taxon>
        <taxon>Tracheophyta</taxon>
        <taxon>Spermatophyta</taxon>
        <taxon>Magnoliopsida</taxon>
        <taxon>eudicotyledons</taxon>
        <taxon>Gunneridae</taxon>
        <taxon>Pentapetalae</taxon>
        <taxon>rosids</taxon>
        <taxon>fabids</taxon>
        <taxon>Malpighiales</taxon>
        <taxon>Rhizophoraceae</taxon>
        <taxon>Rhizophora</taxon>
    </lineage>
</organism>